<keyword evidence="3" id="KW-0276">Fatty acid metabolism</keyword>
<dbReference type="Pfam" id="PF03061">
    <property type="entry name" value="4HBT"/>
    <property type="match status" value="1"/>
</dbReference>
<protein>
    <submittedName>
        <fullName evidence="10">Acyl-coenzyme A thioesterase PaaI, contains HGG motif</fullName>
    </submittedName>
</protein>
<keyword evidence="11" id="KW-1185">Reference proteome</keyword>
<dbReference type="InterPro" id="IPR036388">
    <property type="entry name" value="WH-like_DNA-bd_sf"/>
</dbReference>
<dbReference type="AlphaFoldDB" id="A0A1I3AM13"/>
<evidence type="ECO:0000256" key="4">
    <source>
        <dbReference type="ARBA" id="ARBA00023015"/>
    </source>
</evidence>
<evidence type="ECO:0000313" key="11">
    <source>
        <dbReference type="Proteomes" id="UP000199287"/>
    </source>
</evidence>
<keyword evidence="7" id="KW-0275">Fatty acid biosynthesis</keyword>
<dbReference type="RefSeq" id="WP_093368842.1">
    <property type="nucleotide sequence ID" value="NZ_FOQA01000001.1"/>
</dbReference>
<accession>A0A1I3AM13</accession>
<sequence length="192" mass="21377">MPAIRKISKRERQFQLGNRIAEDPFLTDGDLAGIFNVSIQTIRLDRLEMGIPELRERLKTVAADNYEKVKSMVGAEIVGELIDLNLGKGGISILDTGEDMAFKKTSLVRGHHIFSQAESLAMAVVDANRALTGVSNIKYIKPVTAGTKLVAKAKVVRVRNNKHFVHVMIYANQEQVFRGKFILVSLVEKEDD</sequence>
<evidence type="ECO:0000256" key="6">
    <source>
        <dbReference type="ARBA" id="ARBA00023125"/>
    </source>
</evidence>
<proteinExistence type="predicted"/>
<gene>
    <name evidence="10" type="ORF">SAMN05192551_101286</name>
</gene>
<name>A0A1I3AM13_9FIRM</name>
<organism evidence="10 11">
    <name type="scientific">Tindallia magadiensis</name>
    <dbReference type="NCBI Taxonomy" id="69895"/>
    <lineage>
        <taxon>Bacteria</taxon>
        <taxon>Bacillati</taxon>
        <taxon>Bacillota</taxon>
        <taxon>Clostridia</taxon>
        <taxon>Peptostreptococcales</taxon>
        <taxon>Tindalliaceae</taxon>
        <taxon>Tindallia</taxon>
    </lineage>
</organism>
<dbReference type="OrthoDB" id="1706183at2"/>
<keyword evidence="6" id="KW-0238">DNA-binding</keyword>
<dbReference type="Gene3D" id="1.10.10.10">
    <property type="entry name" value="Winged helix-like DNA-binding domain superfamily/Winged helix DNA-binding domain"/>
    <property type="match status" value="1"/>
</dbReference>
<keyword evidence="5" id="KW-0443">Lipid metabolism</keyword>
<evidence type="ECO:0000256" key="2">
    <source>
        <dbReference type="ARBA" id="ARBA00022516"/>
    </source>
</evidence>
<dbReference type="Gene3D" id="3.10.129.10">
    <property type="entry name" value="Hotdog Thioesterase"/>
    <property type="match status" value="1"/>
</dbReference>
<evidence type="ECO:0000256" key="8">
    <source>
        <dbReference type="ARBA" id="ARBA00023163"/>
    </source>
</evidence>
<dbReference type="EMBL" id="FOQA01000001">
    <property type="protein sequence ID" value="SFH50866.1"/>
    <property type="molecule type" value="Genomic_DNA"/>
</dbReference>
<dbReference type="STRING" id="69895.SAMN05192551_101286"/>
<evidence type="ECO:0000256" key="3">
    <source>
        <dbReference type="ARBA" id="ARBA00022832"/>
    </source>
</evidence>
<dbReference type="NCBIfam" id="NF003359">
    <property type="entry name" value="PRK04424.1"/>
    <property type="match status" value="1"/>
</dbReference>
<evidence type="ECO:0000313" key="10">
    <source>
        <dbReference type="EMBL" id="SFH50866.1"/>
    </source>
</evidence>
<reference evidence="11" key="1">
    <citation type="submission" date="2016-10" db="EMBL/GenBank/DDBJ databases">
        <authorList>
            <person name="Varghese N."/>
            <person name="Submissions S."/>
        </authorList>
    </citation>
    <scope>NUCLEOTIDE SEQUENCE [LARGE SCALE GENOMIC DNA]</scope>
    <source>
        <strain evidence="11">Z-7934</strain>
    </source>
</reference>
<keyword evidence="2" id="KW-0444">Lipid biosynthesis</keyword>
<dbReference type="InterPro" id="IPR006683">
    <property type="entry name" value="Thioestr_dom"/>
</dbReference>
<dbReference type="GO" id="GO:0006633">
    <property type="term" value="P:fatty acid biosynthetic process"/>
    <property type="evidence" value="ECO:0007669"/>
    <property type="project" value="UniProtKB-KW"/>
</dbReference>
<dbReference type="InterPro" id="IPR017275">
    <property type="entry name" value="Transcription_factor_FapR"/>
</dbReference>
<evidence type="ECO:0000256" key="1">
    <source>
        <dbReference type="ARBA" id="ARBA00022491"/>
    </source>
</evidence>
<evidence type="ECO:0000256" key="7">
    <source>
        <dbReference type="ARBA" id="ARBA00023160"/>
    </source>
</evidence>
<keyword evidence="1" id="KW-0678">Repressor</keyword>
<dbReference type="GO" id="GO:0045717">
    <property type="term" value="P:negative regulation of fatty acid biosynthetic process"/>
    <property type="evidence" value="ECO:0007669"/>
    <property type="project" value="InterPro"/>
</dbReference>
<keyword evidence="4" id="KW-0805">Transcription regulation</keyword>
<dbReference type="GO" id="GO:0003677">
    <property type="term" value="F:DNA binding"/>
    <property type="evidence" value="ECO:0007669"/>
    <property type="project" value="UniProtKB-KW"/>
</dbReference>
<feature type="domain" description="Thioesterase" evidence="9">
    <location>
        <begin position="122"/>
        <end position="175"/>
    </location>
</feature>
<dbReference type="SUPFAM" id="SSF54637">
    <property type="entry name" value="Thioesterase/thiol ester dehydrase-isomerase"/>
    <property type="match status" value="1"/>
</dbReference>
<dbReference type="PIRSF" id="PIRSF037733">
    <property type="entry name" value="Transcription_factor_FapR"/>
    <property type="match status" value="1"/>
</dbReference>
<dbReference type="GO" id="GO:0045892">
    <property type="term" value="P:negative regulation of DNA-templated transcription"/>
    <property type="evidence" value="ECO:0007669"/>
    <property type="project" value="InterPro"/>
</dbReference>
<keyword evidence="8" id="KW-0804">Transcription</keyword>
<dbReference type="Proteomes" id="UP000199287">
    <property type="component" value="Unassembled WGS sequence"/>
</dbReference>
<dbReference type="GO" id="GO:0003700">
    <property type="term" value="F:DNA-binding transcription factor activity"/>
    <property type="evidence" value="ECO:0007669"/>
    <property type="project" value="InterPro"/>
</dbReference>
<evidence type="ECO:0000256" key="5">
    <source>
        <dbReference type="ARBA" id="ARBA00023098"/>
    </source>
</evidence>
<dbReference type="InterPro" id="IPR029069">
    <property type="entry name" value="HotDog_dom_sf"/>
</dbReference>
<evidence type="ECO:0000259" key="9">
    <source>
        <dbReference type="Pfam" id="PF03061"/>
    </source>
</evidence>